<evidence type="ECO:0000313" key="2">
    <source>
        <dbReference type="Proteomes" id="UP000006054"/>
    </source>
</evidence>
<dbReference type="EMBL" id="CP003345">
    <property type="protein sequence ID" value="AFM03252.1"/>
    <property type="molecule type" value="Genomic_DNA"/>
</dbReference>
<evidence type="ECO:0000313" key="1">
    <source>
        <dbReference type="EMBL" id="AFM03252.1"/>
    </source>
</evidence>
<organism evidence="1 2">
    <name type="scientific">Bernardetia litoralis (strain ATCC 23117 / DSM 6794 / NBRC 15988 / NCIMB 1366 / Fx l1 / Sio-4)</name>
    <name type="common">Flexibacter litoralis</name>
    <dbReference type="NCBI Taxonomy" id="880071"/>
    <lineage>
        <taxon>Bacteria</taxon>
        <taxon>Pseudomonadati</taxon>
        <taxon>Bacteroidota</taxon>
        <taxon>Cytophagia</taxon>
        <taxon>Cytophagales</taxon>
        <taxon>Bernardetiaceae</taxon>
        <taxon>Bernardetia</taxon>
    </lineage>
</organism>
<proteinExistence type="predicted"/>
<name>I4AH17_BERLS</name>
<sequence>MHDGTVVKDFRYDFYYAYPHPTSNSCTFHSGFLAQIIYPDLYDLELQKLQYLDKDFYLVLNEIDTDTLRWNSKENRLYHNGKVAPDSYMIMKEIN</sequence>
<dbReference type="AlphaFoldDB" id="I4AH17"/>
<dbReference type="KEGG" id="fli:Fleli_0793"/>
<keyword evidence="2" id="KW-1185">Reference proteome</keyword>
<accession>I4AH17</accession>
<dbReference type="Proteomes" id="UP000006054">
    <property type="component" value="Chromosome"/>
</dbReference>
<dbReference type="RefSeq" id="WP_014796710.1">
    <property type="nucleotide sequence ID" value="NC_018018.1"/>
</dbReference>
<dbReference type="HOGENOM" id="CLU_2368709_0_0_10"/>
<dbReference type="STRING" id="880071.Fleli_0793"/>
<reference evidence="2" key="1">
    <citation type="submission" date="2012-06" db="EMBL/GenBank/DDBJ databases">
        <title>The complete genome of Flexibacter litoralis DSM 6794.</title>
        <authorList>
            <person name="Lucas S."/>
            <person name="Copeland A."/>
            <person name="Lapidus A."/>
            <person name="Glavina del Rio T."/>
            <person name="Dalin E."/>
            <person name="Tice H."/>
            <person name="Bruce D."/>
            <person name="Goodwin L."/>
            <person name="Pitluck S."/>
            <person name="Peters L."/>
            <person name="Ovchinnikova G."/>
            <person name="Lu M."/>
            <person name="Kyrpides N."/>
            <person name="Mavromatis K."/>
            <person name="Ivanova N."/>
            <person name="Brettin T."/>
            <person name="Detter J.C."/>
            <person name="Han C."/>
            <person name="Larimer F."/>
            <person name="Land M."/>
            <person name="Hauser L."/>
            <person name="Markowitz V."/>
            <person name="Cheng J.-F."/>
            <person name="Hugenholtz P."/>
            <person name="Woyke T."/>
            <person name="Wu D."/>
            <person name="Spring S."/>
            <person name="Lang E."/>
            <person name="Kopitz M."/>
            <person name="Brambilla E."/>
            <person name="Klenk H.-P."/>
            <person name="Eisen J.A."/>
        </authorList>
    </citation>
    <scope>NUCLEOTIDE SEQUENCE [LARGE SCALE GENOMIC DNA]</scope>
    <source>
        <strain evidence="2">ATCC 23117 / DSM 6794 / NBRC 15988 / NCIMB 1366 / Sio-4</strain>
    </source>
</reference>
<gene>
    <name evidence="1" type="ordered locus">Fleli_0793</name>
</gene>
<protein>
    <submittedName>
        <fullName evidence="1">Uncharacterized protein</fullName>
    </submittedName>
</protein>